<reference evidence="6 7" key="1">
    <citation type="journal article" date="2018" name="Mol. Biol. Evol.">
        <title>Broad Genomic Sampling Reveals a Smut Pathogenic Ancestry of the Fungal Clade Ustilaginomycotina.</title>
        <authorList>
            <person name="Kijpornyongpan T."/>
            <person name="Mondo S.J."/>
            <person name="Barry K."/>
            <person name="Sandor L."/>
            <person name="Lee J."/>
            <person name="Lipzen A."/>
            <person name="Pangilinan J."/>
            <person name="LaButti K."/>
            <person name="Hainaut M."/>
            <person name="Henrissat B."/>
            <person name="Grigoriev I.V."/>
            <person name="Spatafora J.W."/>
            <person name="Aime M.C."/>
        </authorList>
    </citation>
    <scope>NUCLEOTIDE SEQUENCE [LARGE SCALE GENOMIC DNA]</scope>
    <source>
        <strain evidence="6 7">MCA 4718</strain>
    </source>
</reference>
<feature type="region of interest" description="Disordered" evidence="5">
    <location>
        <begin position="307"/>
        <end position="349"/>
    </location>
</feature>
<keyword evidence="7" id="KW-1185">Reference proteome</keyword>
<dbReference type="STRING" id="1684307.A0A316U523"/>
<feature type="compositionally biased region" description="Low complexity" evidence="5">
    <location>
        <begin position="328"/>
        <end position="338"/>
    </location>
</feature>
<dbReference type="GO" id="GO:0003735">
    <property type="term" value="F:structural constituent of ribosome"/>
    <property type="evidence" value="ECO:0007669"/>
    <property type="project" value="InterPro"/>
</dbReference>
<evidence type="ECO:0000313" key="6">
    <source>
        <dbReference type="EMBL" id="PWN19433.1"/>
    </source>
</evidence>
<dbReference type="GO" id="GO:0005762">
    <property type="term" value="C:mitochondrial large ribosomal subunit"/>
    <property type="evidence" value="ECO:0007669"/>
    <property type="project" value="TreeGrafter"/>
</dbReference>
<keyword evidence="3 4" id="KW-0687">Ribonucleoprotein</keyword>
<feature type="compositionally biased region" description="Low complexity" evidence="5">
    <location>
        <begin position="268"/>
        <end position="285"/>
    </location>
</feature>
<dbReference type="Proteomes" id="UP000245942">
    <property type="component" value="Unassembled WGS sequence"/>
</dbReference>
<dbReference type="PANTHER" id="PTHR14413:SF16">
    <property type="entry name" value="LARGE RIBOSOMAL SUBUNIT PROTEIN BL17M"/>
    <property type="match status" value="1"/>
</dbReference>
<keyword evidence="2 4" id="KW-0689">Ribosomal protein</keyword>
<evidence type="ECO:0000256" key="2">
    <source>
        <dbReference type="ARBA" id="ARBA00022980"/>
    </source>
</evidence>
<evidence type="ECO:0000256" key="5">
    <source>
        <dbReference type="SAM" id="MobiDB-lite"/>
    </source>
</evidence>
<proteinExistence type="inferred from homology"/>
<dbReference type="PANTHER" id="PTHR14413">
    <property type="entry name" value="RIBOSOMAL PROTEIN L17"/>
    <property type="match status" value="1"/>
</dbReference>
<dbReference type="PROSITE" id="PS01167">
    <property type="entry name" value="RIBOSOMAL_L17"/>
    <property type="match status" value="1"/>
</dbReference>
<evidence type="ECO:0000256" key="4">
    <source>
        <dbReference type="RuleBase" id="RU000660"/>
    </source>
</evidence>
<dbReference type="Gene3D" id="3.90.1030.10">
    <property type="entry name" value="Ribosomal protein L17"/>
    <property type="match status" value="1"/>
</dbReference>
<evidence type="ECO:0000256" key="3">
    <source>
        <dbReference type="ARBA" id="ARBA00023274"/>
    </source>
</evidence>
<dbReference type="InterPro" id="IPR047859">
    <property type="entry name" value="Ribosomal_bL17_CS"/>
</dbReference>
<dbReference type="InterPro" id="IPR000456">
    <property type="entry name" value="Ribosomal_bL17"/>
</dbReference>
<dbReference type="GO" id="GO:0006412">
    <property type="term" value="P:translation"/>
    <property type="evidence" value="ECO:0007669"/>
    <property type="project" value="InterPro"/>
</dbReference>
<dbReference type="OrthoDB" id="275000at2759"/>
<sequence length="349" mass="38841">MKGHAFRKLSRTSGHRNHLLRNLVTSLFQHERISTTVAKAKEAQREAEKIITKAKRSQQMDRRGANQQAAKASGYVFARDTTVPILQQLAQRYAERPGGYTRLHLHGNRPGDNAPRALLELVDNSKGDLRFEMTARAMARETLLRSKRSGQSTSQLGSALFLDQTQVTRFEDNKEAFNELTRLNIRKLVRYTGRSEEEMRRELAAKAEVHLRRLRAAEEIDGPGQARPDEELMEDKTWKDLAPRGRLLTPPRIGRRYKAGGNVEDMPTATSSGSSSTATPSLLPGQKAIWQPQLLKGRKKNSVIRLGKGQFAKRAQNGTRSRATSFKSSAAAAVPAAGPSGGSRREARL</sequence>
<dbReference type="RefSeq" id="XP_025346593.1">
    <property type="nucleotide sequence ID" value="XM_025493726.1"/>
</dbReference>
<dbReference type="AlphaFoldDB" id="A0A316U523"/>
<dbReference type="Pfam" id="PF01196">
    <property type="entry name" value="Ribosomal_L17"/>
    <property type="match status" value="1"/>
</dbReference>
<protein>
    <submittedName>
        <fullName evidence="6">Ribosomal protein L17</fullName>
    </submittedName>
</protein>
<name>A0A316U523_9BASI</name>
<accession>A0A316U523</accession>
<dbReference type="InterPro" id="IPR036373">
    <property type="entry name" value="Ribosomal_bL17_sf"/>
</dbReference>
<dbReference type="SUPFAM" id="SSF64263">
    <property type="entry name" value="Prokaryotic ribosomal protein L17"/>
    <property type="match status" value="1"/>
</dbReference>
<dbReference type="EMBL" id="KZ819331">
    <property type="protein sequence ID" value="PWN19433.1"/>
    <property type="molecule type" value="Genomic_DNA"/>
</dbReference>
<dbReference type="NCBIfam" id="TIGR00059">
    <property type="entry name" value="L17"/>
    <property type="match status" value="1"/>
</dbReference>
<gene>
    <name evidence="6" type="ORF">BCV69DRAFT_290794</name>
</gene>
<organism evidence="6 7">
    <name type="scientific">Pseudomicrostroma glucosiphilum</name>
    <dbReference type="NCBI Taxonomy" id="1684307"/>
    <lineage>
        <taxon>Eukaryota</taxon>
        <taxon>Fungi</taxon>
        <taxon>Dikarya</taxon>
        <taxon>Basidiomycota</taxon>
        <taxon>Ustilaginomycotina</taxon>
        <taxon>Exobasidiomycetes</taxon>
        <taxon>Microstromatales</taxon>
        <taxon>Microstromatales incertae sedis</taxon>
        <taxon>Pseudomicrostroma</taxon>
    </lineage>
</organism>
<comment type="similarity">
    <text evidence="1 4">Belongs to the bacterial ribosomal protein bL17 family.</text>
</comment>
<feature type="compositionally biased region" description="Polar residues" evidence="5">
    <location>
        <begin position="316"/>
        <end position="327"/>
    </location>
</feature>
<feature type="region of interest" description="Disordered" evidence="5">
    <location>
        <begin position="244"/>
        <end position="285"/>
    </location>
</feature>
<evidence type="ECO:0000313" key="7">
    <source>
        <dbReference type="Proteomes" id="UP000245942"/>
    </source>
</evidence>
<dbReference type="GeneID" id="37015460"/>
<evidence type="ECO:0000256" key="1">
    <source>
        <dbReference type="ARBA" id="ARBA00008777"/>
    </source>
</evidence>